<dbReference type="Proteomes" id="UP001177021">
    <property type="component" value="Unassembled WGS sequence"/>
</dbReference>
<sequence length="74" mass="8757">MSFRRSTRENRDTIPDDYIVFIQGHKVNIGMMDDDLIRFHQAMESSNSQRWINALNKVINSINDNDIWDLFSLP</sequence>
<accession>A0ACB0M541</accession>
<evidence type="ECO:0000313" key="1">
    <source>
        <dbReference type="EMBL" id="CAJ2676971.1"/>
    </source>
</evidence>
<protein>
    <submittedName>
        <fullName evidence="1">Uncharacterized protein</fullName>
    </submittedName>
</protein>
<proteinExistence type="predicted"/>
<keyword evidence="2" id="KW-1185">Reference proteome</keyword>
<organism evidence="1 2">
    <name type="scientific">Trifolium pratense</name>
    <name type="common">Red clover</name>
    <dbReference type="NCBI Taxonomy" id="57577"/>
    <lineage>
        <taxon>Eukaryota</taxon>
        <taxon>Viridiplantae</taxon>
        <taxon>Streptophyta</taxon>
        <taxon>Embryophyta</taxon>
        <taxon>Tracheophyta</taxon>
        <taxon>Spermatophyta</taxon>
        <taxon>Magnoliopsida</taxon>
        <taxon>eudicotyledons</taxon>
        <taxon>Gunneridae</taxon>
        <taxon>Pentapetalae</taxon>
        <taxon>rosids</taxon>
        <taxon>fabids</taxon>
        <taxon>Fabales</taxon>
        <taxon>Fabaceae</taxon>
        <taxon>Papilionoideae</taxon>
        <taxon>50 kb inversion clade</taxon>
        <taxon>NPAAA clade</taxon>
        <taxon>Hologalegina</taxon>
        <taxon>IRL clade</taxon>
        <taxon>Trifolieae</taxon>
        <taxon>Trifolium</taxon>
    </lineage>
</organism>
<evidence type="ECO:0000313" key="2">
    <source>
        <dbReference type="Proteomes" id="UP001177021"/>
    </source>
</evidence>
<gene>
    <name evidence="1" type="ORF">MILVUS5_LOCUS39577</name>
</gene>
<dbReference type="EMBL" id="CASHSV030000823">
    <property type="protein sequence ID" value="CAJ2676971.1"/>
    <property type="molecule type" value="Genomic_DNA"/>
</dbReference>
<comment type="caution">
    <text evidence="1">The sequence shown here is derived from an EMBL/GenBank/DDBJ whole genome shotgun (WGS) entry which is preliminary data.</text>
</comment>
<name>A0ACB0M541_TRIPR</name>
<reference evidence="1" key="1">
    <citation type="submission" date="2023-10" db="EMBL/GenBank/DDBJ databases">
        <authorList>
            <person name="Rodriguez Cubillos JULIANA M."/>
            <person name="De Vega J."/>
        </authorList>
    </citation>
    <scope>NUCLEOTIDE SEQUENCE</scope>
</reference>